<dbReference type="InterPro" id="IPR017451">
    <property type="entry name" value="F-box-assoc_interact_dom"/>
</dbReference>
<dbReference type="Pfam" id="PF08268">
    <property type="entry name" value="FBA_3"/>
    <property type="match status" value="1"/>
</dbReference>
<organism evidence="2 3">
    <name type="scientific">Heracleum sosnowskyi</name>
    <dbReference type="NCBI Taxonomy" id="360622"/>
    <lineage>
        <taxon>Eukaryota</taxon>
        <taxon>Viridiplantae</taxon>
        <taxon>Streptophyta</taxon>
        <taxon>Embryophyta</taxon>
        <taxon>Tracheophyta</taxon>
        <taxon>Spermatophyta</taxon>
        <taxon>Magnoliopsida</taxon>
        <taxon>eudicotyledons</taxon>
        <taxon>Gunneridae</taxon>
        <taxon>Pentapetalae</taxon>
        <taxon>asterids</taxon>
        <taxon>campanulids</taxon>
        <taxon>Apiales</taxon>
        <taxon>Apiaceae</taxon>
        <taxon>Apioideae</taxon>
        <taxon>apioid superclade</taxon>
        <taxon>Tordylieae</taxon>
        <taxon>Tordyliinae</taxon>
        <taxon>Heracleum</taxon>
    </lineage>
</organism>
<keyword evidence="3" id="KW-1185">Reference proteome</keyword>
<dbReference type="PANTHER" id="PTHR31672:SF13">
    <property type="entry name" value="F-BOX PROTEIN CPR30-LIKE"/>
    <property type="match status" value="1"/>
</dbReference>
<proteinExistence type="predicted"/>
<dbReference type="NCBIfam" id="TIGR01640">
    <property type="entry name" value="F_box_assoc_1"/>
    <property type="match status" value="1"/>
</dbReference>
<dbReference type="PANTHER" id="PTHR31672">
    <property type="entry name" value="BNACNNG10540D PROTEIN"/>
    <property type="match status" value="1"/>
</dbReference>
<evidence type="ECO:0000313" key="3">
    <source>
        <dbReference type="Proteomes" id="UP001237642"/>
    </source>
</evidence>
<evidence type="ECO:0000313" key="2">
    <source>
        <dbReference type="EMBL" id="KAK1394934.1"/>
    </source>
</evidence>
<reference evidence="2" key="2">
    <citation type="submission" date="2023-05" db="EMBL/GenBank/DDBJ databases">
        <authorList>
            <person name="Schelkunov M.I."/>
        </authorList>
    </citation>
    <scope>NUCLEOTIDE SEQUENCE</scope>
    <source>
        <strain evidence="2">Hsosn_3</strain>
        <tissue evidence="2">Leaf</tissue>
    </source>
</reference>
<name>A0AAD8J163_9APIA</name>
<dbReference type="EMBL" id="JAUIZM010000003">
    <property type="protein sequence ID" value="KAK1394934.1"/>
    <property type="molecule type" value="Genomic_DNA"/>
</dbReference>
<accession>A0AAD8J163</accession>
<dbReference type="Proteomes" id="UP001237642">
    <property type="component" value="Unassembled WGS sequence"/>
</dbReference>
<gene>
    <name evidence="2" type="ORF">POM88_013990</name>
</gene>
<dbReference type="InterPro" id="IPR013187">
    <property type="entry name" value="F-box-assoc_dom_typ3"/>
</dbReference>
<reference evidence="2" key="1">
    <citation type="submission" date="2023-02" db="EMBL/GenBank/DDBJ databases">
        <title>Genome of toxic invasive species Heracleum sosnowskyi carries increased number of genes despite the absence of recent whole-genome duplications.</title>
        <authorList>
            <person name="Schelkunov M."/>
            <person name="Shtratnikova V."/>
            <person name="Makarenko M."/>
            <person name="Klepikova A."/>
            <person name="Omelchenko D."/>
            <person name="Novikova G."/>
            <person name="Obukhova E."/>
            <person name="Bogdanov V."/>
            <person name="Penin A."/>
            <person name="Logacheva M."/>
        </authorList>
    </citation>
    <scope>NUCLEOTIDE SEQUENCE</scope>
    <source>
        <strain evidence="2">Hsosn_3</strain>
        <tissue evidence="2">Leaf</tissue>
    </source>
</reference>
<dbReference type="InterPro" id="IPR050796">
    <property type="entry name" value="SCF_F-box_component"/>
</dbReference>
<dbReference type="AlphaFoldDB" id="A0AAD8J163"/>
<sequence>MLDDVSASVMQIDEPIKSLLVDSELVGSCNGLVCMFKKRSKMYHLFIMNPTTKKSRKVVMYGFGYDDYKVVKIAECRSGLYGILVYSLKTNAWIEVRNRTNFLFSSRRGIFASGSLHEISTNCTEIIVAFDLGLQQFKEVPLLCEK</sequence>
<comment type="caution">
    <text evidence="2">The sequence shown here is derived from an EMBL/GenBank/DDBJ whole genome shotgun (WGS) entry which is preliminary data.</text>
</comment>
<protein>
    <recommendedName>
        <fullName evidence="1">F-box associated beta-propeller type 3 domain-containing protein</fullName>
    </recommendedName>
</protein>
<evidence type="ECO:0000259" key="1">
    <source>
        <dbReference type="Pfam" id="PF08268"/>
    </source>
</evidence>
<feature type="domain" description="F-box associated beta-propeller type 3" evidence="1">
    <location>
        <begin position="24"/>
        <end position="141"/>
    </location>
</feature>